<sequence length="204" mass="19495">MRFYLVILAFSMCAWVALAAVSGVGNSRINHIGGHEAKVDTVDDTGAAAPATDDSAAAPSPAAADAATDPSAAAAAADTPLPDAIANGGQVLGPPPGPRTAAEEKADSVLSCMEGCAGVVACQNSCITTGYNIPAGPVPSVTASIPPPLATVTPTVPGSSPPAGATAGGTSPNAQGSGAMSTGGSYGMGCAVIVVAVVSFFASL</sequence>
<evidence type="ECO:0000313" key="4">
    <source>
        <dbReference type="EMBL" id="OAQ23464.1"/>
    </source>
</evidence>
<dbReference type="EMBL" id="KV442118">
    <property type="protein sequence ID" value="OAQ23464.1"/>
    <property type="molecule type" value="Genomic_DNA"/>
</dbReference>
<keyword evidence="5" id="KW-1185">Reference proteome</keyword>
<name>A0A197JGC7_9FUNG</name>
<organism evidence="4 5">
    <name type="scientific">Linnemannia elongata AG-77</name>
    <dbReference type="NCBI Taxonomy" id="1314771"/>
    <lineage>
        <taxon>Eukaryota</taxon>
        <taxon>Fungi</taxon>
        <taxon>Fungi incertae sedis</taxon>
        <taxon>Mucoromycota</taxon>
        <taxon>Mortierellomycotina</taxon>
        <taxon>Mortierellomycetes</taxon>
        <taxon>Mortierellales</taxon>
        <taxon>Mortierellaceae</taxon>
        <taxon>Linnemannia</taxon>
    </lineage>
</organism>
<feature type="chain" id="PRO_5008275923" evidence="3">
    <location>
        <begin position="20"/>
        <end position="204"/>
    </location>
</feature>
<keyword evidence="2" id="KW-1133">Transmembrane helix</keyword>
<reference evidence="4 5" key="1">
    <citation type="submission" date="2016-05" db="EMBL/GenBank/DDBJ databases">
        <title>Genome sequencing reveals origins of a unique bacterial endosymbiosis in the earliest lineages of terrestrial Fungi.</title>
        <authorList>
            <consortium name="DOE Joint Genome Institute"/>
            <person name="Uehling J."/>
            <person name="Gryganskyi A."/>
            <person name="Hameed K."/>
            <person name="Tschaplinski T."/>
            <person name="Misztal P."/>
            <person name="Wu S."/>
            <person name="Desiro A."/>
            <person name="Vande Pol N."/>
            <person name="Du Z.-Y."/>
            <person name="Zienkiewicz A."/>
            <person name="Zienkiewicz K."/>
            <person name="Morin E."/>
            <person name="Tisserant E."/>
            <person name="Splivallo R."/>
            <person name="Hainaut M."/>
            <person name="Henrissat B."/>
            <person name="Ohm R."/>
            <person name="Kuo A."/>
            <person name="Yan J."/>
            <person name="Lipzen A."/>
            <person name="Nolan M."/>
            <person name="Labutti K."/>
            <person name="Barry K."/>
            <person name="Goldstein A."/>
            <person name="Labbe J."/>
            <person name="Schadt C."/>
            <person name="Tuskan G."/>
            <person name="Grigoriev I."/>
            <person name="Martin F."/>
            <person name="Vilgalys R."/>
            <person name="Bonito G."/>
        </authorList>
    </citation>
    <scope>NUCLEOTIDE SEQUENCE [LARGE SCALE GENOMIC DNA]</scope>
    <source>
        <strain evidence="4 5">AG-77</strain>
    </source>
</reference>
<feature type="compositionally biased region" description="Low complexity" evidence="1">
    <location>
        <begin position="153"/>
        <end position="172"/>
    </location>
</feature>
<evidence type="ECO:0000256" key="2">
    <source>
        <dbReference type="SAM" id="Phobius"/>
    </source>
</evidence>
<feature type="region of interest" description="Disordered" evidence="1">
    <location>
        <begin position="45"/>
        <end position="103"/>
    </location>
</feature>
<evidence type="ECO:0000256" key="3">
    <source>
        <dbReference type="SAM" id="SignalP"/>
    </source>
</evidence>
<dbReference type="Proteomes" id="UP000078512">
    <property type="component" value="Unassembled WGS sequence"/>
</dbReference>
<keyword evidence="2" id="KW-0472">Membrane</keyword>
<feature type="transmembrane region" description="Helical" evidence="2">
    <location>
        <begin position="183"/>
        <end position="202"/>
    </location>
</feature>
<dbReference type="AlphaFoldDB" id="A0A197JGC7"/>
<keyword evidence="3" id="KW-0732">Signal</keyword>
<feature type="signal peptide" evidence="3">
    <location>
        <begin position="1"/>
        <end position="19"/>
    </location>
</feature>
<accession>A0A197JGC7</accession>
<dbReference type="OrthoDB" id="2415726at2759"/>
<feature type="region of interest" description="Disordered" evidence="1">
    <location>
        <begin position="153"/>
        <end position="179"/>
    </location>
</feature>
<protein>
    <submittedName>
        <fullName evidence="4">Uncharacterized protein</fullName>
    </submittedName>
</protein>
<evidence type="ECO:0000256" key="1">
    <source>
        <dbReference type="SAM" id="MobiDB-lite"/>
    </source>
</evidence>
<feature type="compositionally biased region" description="Low complexity" evidence="1">
    <location>
        <begin position="47"/>
        <end position="84"/>
    </location>
</feature>
<evidence type="ECO:0000313" key="5">
    <source>
        <dbReference type="Proteomes" id="UP000078512"/>
    </source>
</evidence>
<proteinExistence type="predicted"/>
<keyword evidence="2" id="KW-0812">Transmembrane</keyword>
<gene>
    <name evidence="4" type="ORF">K457DRAFT_25017</name>
</gene>